<protein>
    <recommendedName>
        <fullName evidence="4">LysM domain-containing protein</fullName>
    </recommendedName>
</protein>
<feature type="region of interest" description="Disordered" evidence="1">
    <location>
        <begin position="1"/>
        <end position="22"/>
    </location>
</feature>
<reference evidence="2" key="1">
    <citation type="submission" date="2020-06" db="EMBL/GenBank/DDBJ databases">
        <authorList>
            <consortium name="Plant Systems Biology data submission"/>
        </authorList>
    </citation>
    <scope>NUCLEOTIDE SEQUENCE</scope>
    <source>
        <strain evidence="2">D6</strain>
    </source>
</reference>
<dbReference type="InterPro" id="IPR036779">
    <property type="entry name" value="LysM_dom_sf"/>
</dbReference>
<dbReference type="OrthoDB" id="44507at2759"/>
<keyword evidence="3" id="KW-1185">Reference proteome</keyword>
<dbReference type="Gene3D" id="3.10.350.10">
    <property type="entry name" value="LysM domain"/>
    <property type="match status" value="1"/>
</dbReference>
<name>A0A9N8H5H5_9STRA</name>
<proteinExistence type="predicted"/>
<dbReference type="InterPro" id="IPR018392">
    <property type="entry name" value="LysM"/>
</dbReference>
<comment type="caution">
    <text evidence="2">The sequence shown here is derived from an EMBL/GenBank/DDBJ whole genome shotgun (WGS) entry which is preliminary data.</text>
</comment>
<accession>A0A9N8H5H5</accession>
<organism evidence="2 3">
    <name type="scientific">Seminavis robusta</name>
    <dbReference type="NCBI Taxonomy" id="568900"/>
    <lineage>
        <taxon>Eukaryota</taxon>
        <taxon>Sar</taxon>
        <taxon>Stramenopiles</taxon>
        <taxon>Ochrophyta</taxon>
        <taxon>Bacillariophyta</taxon>
        <taxon>Bacillariophyceae</taxon>
        <taxon>Bacillariophycidae</taxon>
        <taxon>Naviculales</taxon>
        <taxon>Naviculaceae</taxon>
        <taxon>Seminavis</taxon>
    </lineage>
</organism>
<sequence>MADGGTFPWKRQNIDESRGPAGSYDAVYRTLPDLPDGVAWQRNEKTREWSLIRVDQQQEKDKYQYKLQRATAWNPRTGREQLTVTPVPKVPTKGVDDDHTVATVISANEDDAPPLPVVGKDYIVHTVVPSDTFSGLCLRYKIKPVELRRINYFSGTNLALAPSKLLIPLTTSIENLRLQDTSSPEYKMQMVLTEFPKLASVERKAYLEMNEWDLEQALEEIRQDTEWEKEQSCTGVPVAKECPPGKPMLQPLEVDA</sequence>
<dbReference type="Proteomes" id="UP001153069">
    <property type="component" value="Unassembled WGS sequence"/>
</dbReference>
<evidence type="ECO:0000313" key="3">
    <source>
        <dbReference type="Proteomes" id="UP001153069"/>
    </source>
</evidence>
<gene>
    <name evidence="2" type="ORF">SEMRO_24_G016270.1</name>
</gene>
<evidence type="ECO:0008006" key="4">
    <source>
        <dbReference type="Google" id="ProtNLM"/>
    </source>
</evidence>
<evidence type="ECO:0000256" key="1">
    <source>
        <dbReference type="SAM" id="MobiDB-lite"/>
    </source>
</evidence>
<evidence type="ECO:0000313" key="2">
    <source>
        <dbReference type="EMBL" id="CAB9497683.1"/>
    </source>
</evidence>
<dbReference type="CDD" id="cd00118">
    <property type="entry name" value="LysM"/>
    <property type="match status" value="1"/>
</dbReference>
<dbReference type="AlphaFoldDB" id="A0A9N8H5H5"/>
<feature type="region of interest" description="Disordered" evidence="1">
    <location>
        <begin position="232"/>
        <end position="256"/>
    </location>
</feature>
<dbReference type="EMBL" id="CAICTM010000024">
    <property type="protein sequence ID" value="CAB9497683.1"/>
    <property type="molecule type" value="Genomic_DNA"/>
</dbReference>